<keyword evidence="2" id="KW-0813">Transport</keyword>
<feature type="transmembrane region" description="Helical" evidence="6">
    <location>
        <begin position="136"/>
        <end position="156"/>
    </location>
</feature>
<proteinExistence type="predicted"/>
<feature type="domain" description="Major facilitator superfamily (MFS) profile" evidence="7">
    <location>
        <begin position="46"/>
        <end position="560"/>
    </location>
</feature>
<evidence type="ECO:0000256" key="3">
    <source>
        <dbReference type="ARBA" id="ARBA00022692"/>
    </source>
</evidence>
<evidence type="ECO:0000256" key="4">
    <source>
        <dbReference type="ARBA" id="ARBA00022989"/>
    </source>
</evidence>
<feature type="transmembrane region" description="Helical" evidence="6">
    <location>
        <begin position="316"/>
        <end position="335"/>
    </location>
</feature>
<dbReference type="GO" id="GO:0005886">
    <property type="term" value="C:plasma membrane"/>
    <property type="evidence" value="ECO:0007669"/>
    <property type="project" value="TreeGrafter"/>
</dbReference>
<feature type="transmembrane region" description="Helical" evidence="6">
    <location>
        <begin position="276"/>
        <end position="295"/>
    </location>
</feature>
<evidence type="ECO:0000256" key="5">
    <source>
        <dbReference type="ARBA" id="ARBA00023136"/>
    </source>
</evidence>
<feature type="transmembrane region" description="Helical" evidence="6">
    <location>
        <begin position="443"/>
        <end position="466"/>
    </location>
</feature>
<gene>
    <name evidence="8" type="ORF">EDD36DRAFT_474540</name>
</gene>
<feature type="transmembrane region" description="Helical" evidence="6">
    <location>
        <begin position="242"/>
        <end position="270"/>
    </location>
</feature>
<feature type="transmembrane region" description="Helical" evidence="6">
    <location>
        <begin position="409"/>
        <end position="431"/>
    </location>
</feature>
<evidence type="ECO:0000256" key="2">
    <source>
        <dbReference type="ARBA" id="ARBA00022448"/>
    </source>
</evidence>
<feature type="transmembrane region" description="Helical" evidence="6">
    <location>
        <begin position="536"/>
        <end position="555"/>
    </location>
</feature>
<dbReference type="PANTHER" id="PTHR23501">
    <property type="entry name" value="MAJOR FACILITATOR SUPERFAMILY"/>
    <property type="match status" value="1"/>
</dbReference>
<dbReference type="InterPro" id="IPR010573">
    <property type="entry name" value="MFS_Str1/Tri12-like"/>
</dbReference>
<feature type="transmembrane region" description="Helical" evidence="6">
    <location>
        <begin position="111"/>
        <end position="130"/>
    </location>
</feature>
<feature type="transmembrane region" description="Helical" evidence="6">
    <location>
        <begin position="382"/>
        <end position="403"/>
    </location>
</feature>
<feature type="transmembrane region" description="Helical" evidence="6">
    <location>
        <begin position="81"/>
        <end position="99"/>
    </location>
</feature>
<organism evidence="8 9">
    <name type="scientific">Exophiala viscosa</name>
    <dbReference type="NCBI Taxonomy" id="2486360"/>
    <lineage>
        <taxon>Eukaryota</taxon>
        <taxon>Fungi</taxon>
        <taxon>Dikarya</taxon>
        <taxon>Ascomycota</taxon>
        <taxon>Pezizomycotina</taxon>
        <taxon>Eurotiomycetes</taxon>
        <taxon>Chaetothyriomycetidae</taxon>
        <taxon>Chaetothyriales</taxon>
        <taxon>Herpotrichiellaceae</taxon>
        <taxon>Exophiala</taxon>
    </lineage>
</organism>
<dbReference type="Pfam" id="PF06609">
    <property type="entry name" value="TRI12"/>
    <property type="match status" value="1"/>
</dbReference>
<dbReference type="Proteomes" id="UP001203852">
    <property type="component" value="Unassembled WGS sequence"/>
</dbReference>
<evidence type="ECO:0000313" key="9">
    <source>
        <dbReference type="Proteomes" id="UP001203852"/>
    </source>
</evidence>
<evidence type="ECO:0000313" key="8">
    <source>
        <dbReference type="EMBL" id="KAI1614685.1"/>
    </source>
</evidence>
<evidence type="ECO:0000256" key="6">
    <source>
        <dbReference type="SAM" id="Phobius"/>
    </source>
</evidence>
<evidence type="ECO:0000259" key="7">
    <source>
        <dbReference type="PROSITE" id="PS50850"/>
    </source>
</evidence>
<accession>A0AAN6DXW6</accession>
<keyword evidence="5 6" id="KW-0472">Membrane</keyword>
<protein>
    <submittedName>
        <fullName evidence="8">Fungal trichothecene efflux pump</fullName>
    </submittedName>
</protein>
<dbReference type="InterPro" id="IPR020846">
    <property type="entry name" value="MFS_dom"/>
</dbReference>
<dbReference type="InterPro" id="IPR036259">
    <property type="entry name" value="MFS_trans_sf"/>
</dbReference>
<dbReference type="PANTHER" id="PTHR23501:SF109">
    <property type="entry name" value="MAJOR FACILITATOR SUPERFAMILY (MFS) PROFILE DOMAIN-CONTAINING PROTEIN-RELATED"/>
    <property type="match status" value="1"/>
</dbReference>
<keyword evidence="4 6" id="KW-1133">Transmembrane helix</keyword>
<comment type="caution">
    <text evidence="8">The sequence shown here is derived from an EMBL/GenBank/DDBJ whole genome shotgun (WGS) entry which is preliminary data.</text>
</comment>
<keyword evidence="3 6" id="KW-0812">Transmembrane</keyword>
<feature type="transmembrane region" description="Helical" evidence="6">
    <location>
        <begin position="355"/>
        <end position="375"/>
    </location>
</feature>
<feature type="transmembrane region" description="Helical" evidence="6">
    <location>
        <begin position="202"/>
        <end position="221"/>
    </location>
</feature>
<dbReference type="Gene3D" id="1.20.1250.20">
    <property type="entry name" value="MFS general substrate transporter like domains"/>
    <property type="match status" value="1"/>
</dbReference>
<dbReference type="SUPFAM" id="SSF103473">
    <property type="entry name" value="MFS general substrate transporter"/>
    <property type="match status" value="1"/>
</dbReference>
<dbReference type="EMBL" id="MU404353">
    <property type="protein sequence ID" value="KAI1614685.1"/>
    <property type="molecule type" value="Genomic_DNA"/>
</dbReference>
<dbReference type="PROSITE" id="PS50850">
    <property type="entry name" value="MFS"/>
    <property type="match status" value="1"/>
</dbReference>
<comment type="subcellular location">
    <subcellularLocation>
        <location evidence="1">Membrane</location>
        <topology evidence="1">Multi-pass membrane protein</topology>
    </subcellularLocation>
</comment>
<sequence>MVTAEQADHVDEILLQPWSLEKRPEVIVPRADGQPENEKITGRLILAFIALISQVICYENTLLIPGSLLSYINADLGPDPAYTWISVCWSLCAAVMVSVAGRLGDIFGRRYFMLCGSGIAFVGTIIGATAKGIPQMIVSGIFFGFAAGIQETYYACLMELVPYNKRTLFIGLGCMCGLPCLISPLIAYAMMEHSSLGWRAPYWYMTAWAGIAFLLLFFFYNPPNFDTKYHGTRHRLELAKEIDFVGLLLFTAAAVLSLVGLTFGGGIYPWKSANTLVPLILGLILWIVFGLWECFTKSKLPLMPPRLFRQVRSFDVVLAVSFVSGMFYYSVPIIWPRITALLFVPADRIILRGAYAIIPNLGTWGAGISLVLIFSRVKHERWVIVFCLVIQISLIGSLASLGINDNTQAVATVSVLSCFVNQPLFLAFVIISLQLENQVDIGIASGILSTVRLIGGAVGTAVYSTILSGAYAPRLKQNIEQVVATTGFPKSETAQLVKAAAANTAIAYQAVPHITAEIIKLCQVAVKSGYIHAAHIVWLSAMAFGGLSLICALFIRSPSEAQRTGARAVHLQNELSPATTDEAK</sequence>
<feature type="transmembrane region" description="Helical" evidence="6">
    <location>
        <begin position="168"/>
        <end position="190"/>
    </location>
</feature>
<reference evidence="8" key="1">
    <citation type="journal article" date="2022" name="bioRxiv">
        <title>Deciphering the potential niche of two novel black yeast fungi from a biological soil crust based on their genomes, phenotypes, and melanin regulation.</title>
        <authorList>
            <consortium name="DOE Joint Genome Institute"/>
            <person name="Carr E.C."/>
            <person name="Barton Q."/>
            <person name="Grambo S."/>
            <person name="Sullivan M."/>
            <person name="Renfro C.M."/>
            <person name="Kuo A."/>
            <person name="Pangilinan J."/>
            <person name="Lipzen A."/>
            <person name="Keymanesh K."/>
            <person name="Savage E."/>
            <person name="Barry K."/>
            <person name="Grigoriev I.V."/>
            <person name="Riekhof W.R."/>
            <person name="Harris S.S."/>
        </authorList>
    </citation>
    <scope>NUCLEOTIDE SEQUENCE</scope>
    <source>
        <strain evidence="8">JF 03-4F</strain>
    </source>
</reference>
<feature type="transmembrane region" description="Helical" evidence="6">
    <location>
        <begin position="44"/>
        <end position="69"/>
    </location>
</feature>
<name>A0AAN6DXW6_9EURO</name>
<evidence type="ECO:0000256" key="1">
    <source>
        <dbReference type="ARBA" id="ARBA00004141"/>
    </source>
</evidence>
<keyword evidence="9" id="KW-1185">Reference proteome</keyword>
<dbReference type="AlphaFoldDB" id="A0AAN6DXW6"/>
<dbReference type="GO" id="GO:0022857">
    <property type="term" value="F:transmembrane transporter activity"/>
    <property type="evidence" value="ECO:0007669"/>
    <property type="project" value="InterPro"/>
</dbReference>